<sequence>MTLWTASQLRRLTENRDRHMCQTYPGYRHSQAGQAQIGRSVIRLRADKLRVAHYESRDAYRSTHRRQLIVSYHDHYGHIRMKTLYSSLKSESNKISCIAYSVCTVEYMYTHNIHIYIFLKITVVPYVWREYYFFQPPAPCSPPSIRISHAFLPLFFHVRSHMFLRKRRLHIDMKLLRGMRAQNFLSYLLRMPTLPTRGYISLQNFPEKANTSVIRRSELELRI</sequence>
<dbReference type="Proteomes" id="UP000078542">
    <property type="component" value="Unassembled WGS sequence"/>
</dbReference>
<protein>
    <submittedName>
        <fullName evidence="1">Uncharacterized protein</fullName>
    </submittedName>
</protein>
<dbReference type="AlphaFoldDB" id="A0A195CFH0"/>
<organism evidence="1 2">
    <name type="scientific">Cyphomyrmex costatus</name>
    <dbReference type="NCBI Taxonomy" id="456900"/>
    <lineage>
        <taxon>Eukaryota</taxon>
        <taxon>Metazoa</taxon>
        <taxon>Ecdysozoa</taxon>
        <taxon>Arthropoda</taxon>
        <taxon>Hexapoda</taxon>
        <taxon>Insecta</taxon>
        <taxon>Pterygota</taxon>
        <taxon>Neoptera</taxon>
        <taxon>Endopterygota</taxon>
        <taxon>Hymenoptera</taxon>
        <taxon>Apocrita</taxon>
        <taxon>Aculeata</taxon>
        <taxon>Formicoidea</taxon>
        <taxon>Formicidae</taxon>
        <taxon>Myrmicinae</taxon>
        <taxon>Cyphomyrmex</taxon>
    </lineage>
</organism>
<reference evidence="1 2" key="1">
    <citation type="submission" date="2016-03" db="EMBL/GenBank/DDBJ databases">
        <title>Cyphomyrmex costatus WGS genome.</title>
        <authorList>
            <person name="Nygaard S."/>
            <person name="Hu H."/>
            <person name="Boomsma J."/>
            <person name="Zhang G."/>
        </authorList>
    </citation>
    <scope>NUCLEOTIDE SEQUENCE [LARGE SCALE GENOMIC DNA]</scope>
    <source>
        <strain evidence="1">MS0001</strain>
        <tissue evidence="1">Whole body</tissue>
    </source>
</reference>
<evidence type="ECO:0000313" key="2">
    <source>
        <dbReference type="Proteomes" id="UP000078542"/>
    </source>
</evidence>
<keyword evidence="2" id="KW-1185">Reference proteome</keyword>
<gene>
    <name evidence="1" type="ORF">ALC62_10175</name>
</gene>
<evidence type="ECO:0000313" key="1">
    <source>
        <dbReference type="EMBL" id="KYM99061.1"/>
    </source>
</evidence>
<name>A0A195CFH0_9HYME</name>
<proteinExistence type="predicted"/>
<accession>A0A195CFH0</accession>
<dbReference type="EMBL" id="KQ977876">
    <property type="protein sequence ID" value="KYM99061.1"/>
    <property type="molecule type" value="Genomic_DNA"/>
</dbReference>